<dbReference type="GO" id="GO:0016020">
    <property type="term" value="C:membrane"/>
    <property type="evidence" value="ECO:0007669"/>
    <property type="project" value="TreeGrafter"/>
</dbReference>
<dbReference type="KEGG" id="epi:Q3V30_02790"/>
<evidence type="ECO:0000313" key="12">
    <source>
        <dbReference type="EMBL" id="WLS79461.1"/>
    </source>
</evidence>
<evidence type="ECO:0000256" key="6">
    <source>
        <dbReference type="ARBA" id="ARBA00030512"/>
    </source>
</evidence>
<evidence type="ECO:0000256" key="4">
    <source>
        <dbReference type="ARBA" id="ARBA00022801"/>
    </source>
</evidence>
<feature type="domain" description="Glycoside hydrolase family 20 catalytic" evidence="10">
    <location>
        <begin position="162"/>
        <end position="425"/>
    </location>
</feature>
<keyword evidence="4" id="KW-0378">Hydrolase</keyword>
<evidence type="ECO:0000259" key="10">
    <source>
        <dbReference type="Pfam" id="PF00728"/>
    </source>
</evidence>
<proteinExistence type="inferred from homology"/>
<evidence type="ECO:0000256" key="9">
    <source>
        <dbReference type="SAM" id="SignalP"/>
    </source>
</evidence>
<keyword evidence="9" id="KW-0732">Signal</keyword>
<dbReference type="PRINTS" id="PR00738">
    <property type="entry name" value="GLHYDRLASE20"/>
</dbReference>
<keyword evidence="13" id="KW-1185">Reference proteome</keyword>
<dbReference type="RefSeq" id="WP_306210258.1">
    <property type="nucleotide sequence ID" value="NZ_CP132353.1"/>
</dbReference>
<sequence>MIGSLRFTLLATSLLVSLYAHATPAGNLPLMPWPQQVEQPEGGGSLALNNQLSINIKGDALPGAVERWRQRIGLQTGWQMLPQSGEAANATINIIIAKSVDPLPQPDSDESYHLQVNSEGAKLEAATRFGAMRGMETLLQLIQNNDKNSAIPYVDIHDSPRFPWRGILIDSARHFMPLETIRRQIDGIASARMNVFHWHLTDDQGWRFASTHFPQFQQKGSDGLFYTQDQMRAIVQYAADRGVRVVPEIDLPGHATALAAAMPELISAPGPYQIERGWGVFKPLLDPSNEQVYAFIDTLIGEVTALFPDPWLHIGGDEVDATQWKESKPIQAFMQQKGLKDEQALQAYFNQRVEKILAKHQRKMVGWDEIAHPDLPKSILIQSWQGQDALGEVSKQDYRGILSAGFYLDQAQPAAYHYRNEVWPEGLNGQDRLQKEDHAQSWQFILPRLKGSAVKGSFTLVERDGQWRGFIDFAGKSRRLVRNVEWLAPQQVTFSVDTWMGELQPVVTLTGEKLTGYMRVGNVRYPTQGSRLKAVPEGIQPSVPGEQQMKENLLGGEVALWAEIVSPQVIDLRLWPRAYVVAERLWSAKDVTDEQNMRQRLAQVESWSAVSVGLQQHAQAQTQMIRLANSSSIIPLEIFAEALEPAQYYTRQHLKFQAGHYDLSEPLNRLADILPAESNKVRELDRQVDTLIASRDNRQAMQAIRHQLRQWQQNVPEVMPLLAQNYQLKPLRPVAQQLQEIASMGLSLLDAMEQNREFGAGEVTAMQAKLDKAAAVQDEVVLTLVYPVEKLLRALR</sequence>
<dbReference type="InterPro" id="IPR025705">
    <property type="entry name" value="Beta_hexosaminidase_sua/sub"/>
</dbReference>
<dbReference type="EMBL" id="CP132353">
    <property type="protein sequence ID" value="WLS79461.1"/>
    <property type="molecule type" value="Genomic_DNA"/>
</dbReference>
<evidence type="ECO:0000256" key="5">
    <source>
        <dbReference type="ARBA" id="ARBA00023295"/>
    </source>
</evidence>
<dbReference type="InterPro" id="IPR029018">
    <property type="entry name" value="Hex-like_dom2"/>
</dbReference>
<dbReference type="InterPro" id="IPR017853">
    <property type="entry name" value="GH"/>
</dbReference>
<dbReference type="GO" id="GO:0004563">
    <property type="term" value="F:beta-N-acetylhexosaminidase activity"/>
    <property type="evidence" value="ECO:0007669"/>
    <property type="project" value="UniProtKB-EC"/>
</dbReference>
<feature type="signal peptide" evidence="9">
    <location>
        <begin position="1"/>
        <end position="22"/>
    </location>
</feature>
<name>A0AA50HML9_9GAMM</name>
<evidence type="ECO:0000256" key="2">
    <source>
        <dbReference type="ARBA" id="ARBA00006285"/>
    </source>
</evidence>
<evidence type="ECO:0000256" key="7">
    <source>
        <dbReference type="ARBA" id="ARBA00033000"/>
    </source>
</evidence>
<dbReference type="Gene3D" id="3.30.379.10">
    <property type="entry name" value="Chitobiase/beta-hexosaminidase domain 2-like"/>
    <property type="match status" value="1"/>
</dbReference>
<comment type="catalytic activity">
    <reaction evidence="1">
        <text>Hydrolysis of terminal non-reducing N-acetyl-D-hexosamine residues in N-acetyl-beta-D-hexosaminides.</text>
        <dbReference type="EC" id="3.2.1.52"/>
    </reaction>
</comment>
<dbReference type="InterPro" id="IPR015883">
    <property type="entry name" value="Glyco_hydro_20_cat"/>
</dbReference>
<dbReference type="Gene3D" id="3.20.20.80">
    <property type="entry name" value="Glycosidases"/>
    <property type="match status" value="2"/>
</dbReference>
<feature type="active site" description="Proton donor" evidence="8">
    <location>
        <position position="318"/>
    </location>
</feature>
<gene>
    <name evidence="12" type="ORF">Q3V30_02790</name>
</gene>
<evidence type="ECO:0000256" key="1">
    <source>
        <dbReference type="ARBA" id="ARBA00001231"/>
    </source>
</evidence>
<comment type="similarity">
    <text evidence="2">Belongs to the glycosyl hydrolase 20 family.</text>
</comment>
<dbReference type="GO" id="GO:0005975">
    <property type="term" value="P:carbohydrate metabolic process"/>
    <property type="evidence" value="ECO:0007669"/>
    <property type="project" value="InterPro"/>
</dbReference>
<dbReference type="AlphaFoldDB" id="A0AA50HML9"/>
<feature type="chain" id="PRO_5041291367" description="beta-N-acetylhexosaminidase" evidence="9">
    <location>
        <begin position="23"/>
        <end position="796"/>
    </location>
</feature>
<organism evidence="12 13">
    <name type="scientific">Erwinia pyri</name>
    <dbReference type="NCBI Taxonomy" id="3062598"/>
    <lineage>
        <taxon>Bacteria</taxon>
        <taxon>Pseudomonadati</taxon>
        <taxon>Pseudomonadota</taxon>
        <taxon>Gammaproteobacteria</taxon>
        <taxon>Enterobacterales</taxon>
        <taxon>Erwiniaceae</taxon>
        <taxon>Erwinia</taxon>
    </lineage>
</organism>
<keyword evidence="5" id="KW-0326">Glycosidase</keyword>
<dbReference type="Pfam" id="PF02838">
    <property type="entry name" value="Glyco_hydro_20b"/>
    <property type="match status" value="1"/>
</dbReference>
<evidence type="ECO:0000313" key="13">
    <source>
        <dbReference type="Proteomes" id="UP001228139"/>
    </source>
</evidence>
<dbReference type="PANTHER" id="PTHR22600">
    <property type="entry name" value="BETA-HEXOSAMINIDASE"/>
    <property type="match status" value="1"/>
</dbReference>
<dbReference type="GO" id="GO:0030203">
    <property type="term" value="P:glycosaminoglycan metabolic process"/>
    <property type="evidence" value="ECO:0007669"/>
    <property type="project" value="TreeGrafter"/>
</dbReference>
<dbReference type="SUPFAM" id="SSF55545">
    <property type="entry name" value="beta-N-acetylhexosaminidase-like domain"/>
    <property type="match status" value="1"/>
</dbReference>
<feature type="domain" description="Glycoside hydrolase family 20 catalytic" evidence="10">
    <location>
        <begin position="540"/>
        <end position="588"/>
    </location>
</feature>
<evidence type="ECO:0000256" key="3">
    <source>
        <dbReference type="ARBA" id="ARBA00012663"/>
    </source>
</evidence>
<dbReference type="Pfam" id="PF00728">
    <property type="entry name" value="Glyco_hydro_20"/>
    <property type="match status" value="2"/>
</dbReference>
<protein>
    <recommendedName>
        <fullName evidence="3">beta-N-acetylhexosaminidase</fullName>
        <ecNumber evidence="3">3.2.1.52</ecNumber>
    </recommendedName>
    <alternativeName>
        <fullName evidence="6">Beta-N-acetylhexosaminidase</fullName>
    </alternativeName>
    <alternativeName>
        <fullName evidence="7">N-acetyl-beta-glucosaminidase</fullName>
    </alternativeName>
</protein>
<evidence type="ECO:0000259" key="11">
    <source>
        <dbReference type="Pfam" id="PF02838"/>
    </source>
</evidence>
<feature type="domain" description="Beta-hexosaminidase bacterial type N-terminal" evidence="11">
    <location>
        <begin position="29"/>
        <end position="158"/>
    </location>
</feature>
<dbReference type="SUPFAM" id="SSF51445">
    <property type="entry name" value="(Trans)glycosidases"/>
    <property type="match status" value="1"/>
</dbReference>
<dbReference type="EC" id="3.2.1.52" evidence="3"/>
<dbReference type="PANTHER" id="PTHR22600:SF57">
    <property type="entry name" value="BETA-N-ACETYLHEXOSAMINIDASE"/>
    <property type="match status" value="1"/>
</dbReference>
<accession>A0AA50HML9</accession>
<reference evidence="12 13" key="1">
    <citation type="submission" date="2023-07" db="EMBL/GenBank/DDBJ databases">
        <title>Pathogenic bacteria of pear tree diseases.</title>
        <authorList>
            <person name="Zhang Z."/>
            <person name="He L."/>
            <person name="Huang R."/>
        </authorList>
    </citation>
    <scope>NUCLEOTIDE SEQUENCE [LARGE SCALE GENOMIC DNA]</scope>
    <source>
        <strain evidence="12 13">DE2</strain>
    </source>
</reference>
<evidence type="ECO:0000256" key="8">
    <source>
        <dbReference type="PIRSR" id="PIRSR625705-1"/>
    </source>
</evidence>
<dbReference type="Proteomes" id="UP001228139">
    <property type="component" value="Chromosome"/>
</dbReference>
<dbReference type="InterPro" id="IPR015882">
    <property type="entry name" value="HEX_bac_N"/>
</dbReference>